<evidence type="ECO:0000256" key="2">
    <source>
        <dbReference type="SAM" id="Phobius"/>
    </source>
</evidence>
<reference evidence="4 5" key="1">
    <citation type="journal article" date="2019" name="Nat. Microbiol.">
        <title>Mediterranean grassland soil C-N compound turnover is dependent on rainfall and depth, and is mediated by genomically divergent microorganisms.</title>
        <authorList>
            <person name="Diamond S."/>
            <person name="Andeer P.F."/>
            <person name="Li Z."/>
            <person name="Crits-Christoph A."/>
            <person name="Burstein D."/>
            <person name="Anantharaman K."/>
            <person name="Lane K.R."/>
            <person name="Thomas B.C."/>
            <person name="Pan C."/>
            <person name="Northen T.R."/>
            <person name="Banfield J.F."/>
        </authorList>
    </citation>
    <scope>NUCLEOTIDE SEQUENCE [LARGE SCALE GENOMIC DNA]</scope>
    <source>
        <strain evidence="4">NP_8</strain>
    </source>
</reference>
<dbReference type="AlphaFoldDB" id="A0A537J0K2"/>
<dbReference type="GO" id="GO:0030246">
    <property type="term" value="F:carbohydrate binding"/>
    <property type="evidence" value="ECO:0007669"/>
    <property type="project" value="InterPro"/>
</dbReference>
<dbReference type="SUPFAM" id="SSF49452">
    <property type="entry name" value="Starch-binding domain-like"/>
    <property type="match status" value="1"/>
</dbReference>
<dbReference type="Pfam" id="PF08308">
    <property type="entry name" value="PEGA"/>
    <property type="match status" value="1"/>
</dbReference>
<evidence type="ECO:0000259" key="3">
    <source>
        <dbReference type="Pfam" id="PF08308"/>
    </source>
</evidence>
<feature type="transmembrane region" description="Helical" evidence="2">
    <location>
        <begin position="69"/>
        <end position="94"/>
    </location>
</feature>
<dbReference type="EMBL" id="VBAP01000007">
    <property type="protein sequence ID" value="TMI77045.1"/>
    <property type="molecule type" value="Genomic_DNA"/>
</dbReference>
<comment type="caution">
    <text evidence="4">The sequence shown here is derived from an EMBL/GenBank/DDBJ whole genome shotgun (WGS) entry which is preliminary data.</text>
</comment>
<dbReference type="Proteomes" id="UP000318834">
    <property type="component" value="Unassembled WGS sequence"/>
</dbReference>
<dbReference type="PANTHER" id="PTHR36194:SF1">
    <property type="entry name" value="S-LAYER-LIKE PROTEIN"/>
    <property type="match status" value="1"/>
</dbReference>
<dbReference type="InterPro" id="IPR013229">
    <property type="entry name" value="PEGA"/>
</dbReference>
<sequence length="258" mass="27970">MYGRQRLNDLPLLTCPKCGAPQESPGSTVCELCGANLPHPRVKKPLSPHPVLRLKHVLRGPVRLLTRGIAAVQLLVFLVFRGVILLLLLTSLVIGSSFVPEVNALLPATKEIAAPARQWLKRVEDWAGKLLASWEAELQPQRPTAQSAASLQNLAPAHFEATQAVMISSVPRGATVRLNAREMGKTPMTLKLAPGTYRVTISRTGYATVSRTITVERGKAASLGVSLARKGPPPVQPVPPSRQSRDTKKHNHKPDCEP</sequence>
<keyword evidence="2" id="KW-1133">Transmembrane helix</keyword>
<evidence type="ECO:0000313" key="4">
    <source>
        <dbReference type="EMBL" id="TMI77045.1"/>
    </source>
</evidence>
<dbReference type="Gene3D" id="2.60.40.1120">
    <property type="entry name" value="Carboxypeptidase-like, regulatory domain"/>
    <property type="match status" value="1"/>
</dbReference>
<feature type="region of interest" description="Disordered" evidence="1">
    <location>
        <begin position="224"/>
        <end position="258"/>
    </location>
</feature>
<evidence type="ECO:0000256" key="1">
    <source>
        <dbReference type="SAM" id="MobiDB-lite"/>
    </source>
</evidence>
<gene>
    <name evidence="4" type="ORF">E6H05_01425</name>
</gene>
<proteinExistence type="predicted"/>
<protein>
    <submittedName>
        <fullName evidence="4">PEGA domain-containing protein</fullName>
    </submittedName>
</protein>
<evidence type="ECO:0000313" key="5">
    <source>
        <dbReference type="Proteomes" id="UP000318834"/>
    </source>
</evidence>
<feature type="domain" description="PEGA" evidence="3">
    <location>
        <begin position="165"/>
        <end position="228"/>
    </location>
</feature>
<organism evidence="4 5">
    <name type="scientific">Candidatus Segetimicrobium genomatis</name>
    <dbReference type="NCBI Taxonomy" id="2569760"/>
    <lineage>
        <taxon>Bacteria</taxon>
        <taxon>Bacillati</taxon>
        <taxon>Candidatus Sysuimicrobiota</taxon>
        <taxon>Candidatus Sysuimicrobiia</taxon>
        <taxon>Candidatus Sysuimicrobiales</taxon>
        <taxon>Candidatus Segetimicrobiaceae</taxon>
        <taxon>Candidatus Segetimicrobium</taxon>
    </lineage>
</organism>
<dbReference type="InterPro" id="IPR013784">
    <property type="entry name" value="Carb-bd-like_fold"/>
</dbReference>
<feature type="compositionally biased region" description="Pro residues" evidence="1">
    <location>
        <begin position="231"/>
        <end position="240"/>
    </location>
</feature>
<dbReference type="PANTHER" id="PTHR36194">
    <property type="entry name" value="S-LAYER-LIKE PROTEIN"/>
    <property type="match status" value="1"/>
</dbReference>
<keyword evidence="2" id="KW-0472">Membrane</keyword>
<keyword evidence="2" id="KW-0812">Transmembrane</keyword>
<accession>A0A537J0K2</accession>
<name>A0A537J0K2_9BACT</name>